<evidence type="ECO:0000313" key="2">
    <source>
        <dbReference type="EMBL" id="AKU37976.1"/>
    </source>
</evidence>
<feature type="signal peptide" evidence="1">
    <location>
        <begin position="1"/>
        <end position="18"/>
    </location>
</feature>
<organism evidence="2">
    <name type="scientific">Epichloe uncinata</name>
    <name type="common">Endophyte fungus</name>
    <name type="synonym">Neotyphodium uncinatum</name>
    <dbReference type="NCBI Taxonomy" id="5050"/>
    <lineage>
        <taxon>Eukaryota</taxon>
        <taxon>Fungi</taxon>
        <taxon>Dikarya</taxon>
        <taxon>Ascomycota</taxon>
        <taxon>Pezizomycotina</taxon>
        <taxon>Sordariomycetes</taxon>
        <taxon>Hypocreomycetidae</taxon>
        <taxon>Hypocreales</taxon>
        <taxon>Clavicipitaceae</taxon>
        <taxon>Epichloe</taxon>
    </lineage>
</organism>
<name>A0A0K1L7Q6_EPIUN</name>
<feature type="chain" id="PRO_5005463293" evidence="1">
    <location>
        <begin position="19"/>
        <end position="50"/>
    </location>
</feature>
<evidence type="ECO:0000256" key="1">
    <source>
        <dbReference type="SAM" id="SignalP"/>
    </source>
</evidence>
<reference evidence="2" key="1">
    <citation type="journal article" date="2015" name="Fungal Genet. Biol.">
        <title>A novel family of cyclic oligopeptides derived from ribosomal peptide synthesis of an in planta-induced gene, gigA, in Epichloe endophytes of grasses.</title>
        <authorList>
            <person name="Johnson R.D."/>
            <person name="Lane G.A."/>
            <person name="Koulman A."/>
            <person name="Cao M."/>
            <person name="Fraser K."/>
            <person name="Fleetwood D.J."/>
            <person name="Voisey C.R."/>
            <person name="Dyer J.M."/>
            <person name="Pratt J."/>
            <person name="Christensen M."/>
            <person name="Simpson W.R."/>
            <person name="Bryan G.T."/>
            <person name="Johnson L.J."/>
        </authorList>
    </citation>
    <scope>NUCLEOTIDE SEQUENCE</scope>
    <source>
        <strain evidence="2">AR1006</strain>
    </source>
</reference>
<proteinExistence type="predicted"/>
<gene>
    <name evidence="2" type="primary">gigA</name>
</gene>
<sequence length="50" mass="5709">MQFFSFFFYATLAAFGLAAPSEEVVRDVVQEGDELVKRPNFKIVYRGADM</sequence>
<protein>
    <submittedName>
        <fullName evidence="2">Grass induced protein</fullName>
    </submittedName>
</protein>
<keyword evidence="1" id="KW-0732">Signal</keyword>
<accession>A0A0K1L7Q6</accession>
<dbReference type="AlphaFoldDB" id="A0A0K1L7Q6"/>
<dbReference type="EMBL" id="KP797986">
    <property type="protein sequence ID" value="AKU37976.1"/>
    <property type="molecule type" value="Genomic_DNA"/>
</dbReference>